<evidence type="ECO:0000259" key="4">
    <source>
        <dbReference type="PROSITE" id="PS50937"/>
    </source>
</evidence>
<dbReference type="InterPro" id="IPR000551">
    <property type="entry name" value="MerR-type_HTH_dom"/>
</dbReference>
<evidence type="ECO:0000256" key="2">
    <source>
        <dbReference type="ARBA" id="ARBA00023125"/>
    </source>
</evidence>
<dbReference type="PANTHER" id="PTHR30204">
    <property type="entry name" value="REDOX-CYCLING DRUG-SENSING TRANSCRIPTIONAL ACTIVATOR SOXR"/>
    <property type="match status" value="1"/>
</dbReference>
<dbReference type="GO" id="GO:0003677">
    <property type="term" value="F:DNA binding"/>
    <property type="evidence" value="ECO:0007669"/>
    <property type="project" value="UniProtKB-KW"/>
</dbReference>
<keyword evidence="2" id="KW-0238">DNA-binding</keyword>
<dbReference type="PROSITE" id="PS50937">
    <property type="entry name" value="HTH_MERR_2"/>
    <property type="match status" value="1"/>
</dbReference>
<dbReference type="PANTHER" id="PTHR30204:SF67">
    <property type="entry name" value="HTH-TYPE TRANSCRIPTIONAL REGULATOR MLRA-RELATED"/>
    <property type="match status" value="1"/>
</dbReference>
<gene>
    <name evidence="5" type="primary">ycgE</name>
    <name evidence="5" type="ORF">NCTC10736_01897</name>
</gene>
<accession>A0A380A8R3</accession>
<dbReference type="Gene3D" id="1.10.1660.10">
    <property type="match status" value="1"/>
</dbReference>
<dbReference type="SUPFAM" id="SSF46955">
    <property type="entry name" value="Putative DNA-binding domain"/>
    <property type="match status" value="1"/>
</dbReference>
<sequence length="342" mass="37448">MKQIITSASDIESNGDALLPIGEVSVLTGVNAVTLRAWQRRFGLVIPARTPKGHRLYTRDNIEQIYEINTWLAKGVAISKVKPLLNSAAKSSNEQLQNQAVDSWGEQIIALTTALFDFNQHKLQQILDEAIGLYPFVLVKEKLLQPWLNQLEDLVAERLDADLIIAWLKSELLSRIGGRPAFAGQTVSARVAVINLTHGALTPLNSTRSKTLYSLLLLLELAALRASVIDLGNQTIASVSLLSNRLNLDALLLLPEPNHSGTEQAEMQAVLAQMTFPCRFVGPFAPTLTSLSAFYTSSIADLIGQVSARSTSKARKSIKHTEKIAAVSHSEHHNARKNHDIS</sequence>
<proteinExistence type="predicted"/>
<dbReference type="PROSITE" id="PS00552">
    <property type="entry name" value="HTH_MERR_1"/>
    <property type="match status" value="1"/>
</dbReference>
<evidence type="ECO:0000256" key="1">
    <source>
        <dbReference type="ARBA" id="ARBA00023015"/>
    </source>
</evidence>
<organism evidence="5 6">
    <name type="scientific">Shewanella morhuae</name>
    <dbReference type="NCBI Taxonomy" id="365591"/>
    <lineage>
        <taxon>Bacteria</taxon>
        <taxon>Pseudomonadati</taxon>
        <taxon>Pseudomonadota</taxon>
        <taxon>Gammaproteobacteria</taxon>
        <taxon>Alteromonadales</taxon>
        <taxon>Shewanellaceae</taxon>
        <taxon>Shewanella</taxon>
    </lineage>
</organism>
<keyword evidence="3" id="KW-0804">Transcription</keyword>
<dbReference type="CDD" id="cd01104">
    <property type="entry name" value="HTH_MlrA-CarA"/>
    <property type="match status" value="1"/>
</dbReference>
<protein>
    <submittedName>
        <fullName evidence="5">HTH-type transcriptional repressor YcgE</fullName>
    </submittedName>
</protein>
<keyword evidence="1" id="KW-0805">Transcription regulation</keyword>
<dbReference type="Pfam" id="PF13411">
    <property type="entry name" value="MerR_1"/>
    <property type="match status" value="1"/>
</dbReference>
<evidence type="ECO:0000313" key="5">
    <source>
        <dbReference type="EMBL" id="SUI76336.1"/>
    </source>
</evidence>
<name>A0A380A8R3_9GAMM</name>
<evidence type="ECO:0000256" key="3">
    <source>
        <dbReference type="ARBA" id="ARBA00023163"/>
    </source>
</evidence>
<dbReference type="InterPro" id="IPR047057">
    <property type="entry name" value="MerR_fam"/>
</dbReference>
<dbReference type="EMBL" id="UGYV01000001">
    <property type="protein sequence ID" value="SUI76336.1"/>
    <property type="molecule type" value="Genomic_DNA"/>
</dbReference>
<dbReference type="InterPro" id="IPR009061">
    <property type="entry name" value="DNA-bd_dom_put_sf"/>
</dbReference>
<evidence type="ECO:0000313" key="6">
    <source>
        <dbReference type="Proteomes" id="UP000255061"/>
    </source>
</evidence>
<feature type="domain" description="HTH merR-type" evidence="4">
    <location>
        <begin position="18"/>
        <end position="87"/>
    </location>
</feature>
<dbReference type="AlphaFoldDB" id="A0A380A8R3"/>
<reference evidence="5 6" key="1">
    <citation type="submission" date="2018-06" db="EMBL/GenBank/DDBJ databases">
        <authorList>
            <consortium name="Pathogen Informatics"/>
            <person name="Doyle S."/>
        </authorList>
    </citation>
    <scope>NUCLEOTIDE SEQUENCE [LARGE SCALE GENOMIC DNA]</scope>
    <source>
        <strain evidence="5 6">NCTC10736</strain>
    </source>
</reference>
<dbReference type="RefSeq" id="WP_115406076.1">
    <property type="nucleotide sequence ID" value="NZ_UGYV01000001.1"/>
</dbReference>
<dbReference type="GO" id="GO:0003700">
    <property type="term" value="F:DNA-binding transcription factor activity"/>
    <property type="evidence" value="ECO:0007669"/>
    <property type="project" value="InterPro"/>
</dbReference>
<dbReference type="SMART" id="SM00422">
    <property type="entry name" value="HTH_MERR"/>
    <property type="match status" value="1"/>
</dbReference>
<dbReference type="Proteomes" id="UP000255061">
    <property type="component" value="Unassembled WGS sequence"/>
</dbReference>